<keyword evidence="1" id="KW-0805">Transcription regulation</keyword>
<evidence type="ECO:0000313" key="5">
    <source>
        <dbReference type="EMBL" id="WEK46262.1"/>
    </source>
</evidence>
<dbReference type="Gene3D" id="1.10.10.60">
    <property type="entry name" value="Homeodomain-like"/>
    <property type="match status" value="1"/>
</dbReference>
<accession>A0AAJ5X7Y3</accession>
<dbReference type="Pfam" id="PF14525">
    <property type="entry name" value="AraC_binding_2"/>
    <property type="match status" value="1"/>
</dbReference>
<dbReference type="GO" id="GO:0043565">
    <property type="term" value="F:sequence-specific DNA binding"/>
    <property type="evidence" value="ECO:0007669"/>
    <property type="project" value="InterPro"/>
</dbReference>
<dbReference type="SMART" id="SM00342">
    <property type="entry name" value="HTH_ARAC"/>
    <property type="match status" value="1"/>
</dbReference>
<organism evidence="5 6">
    <name type="scientific">Candidatus Andeanibacterium colombiense</name>
    <dbReference type="NCBI Taxonomy" id="3121345"/>
    <lineage>
        <taxon>Bacteria</taxon>
        <taxon>Pseudomonadati</taxon>
        <taxon>Pseudomonadota</taxon>
        <taxon>Alphaproteobacteria</taxon>
        <taxon>Sphingomonadales</taxon>
        <taxon>Sphingomonadaceae</taxon>
        <taxon>Candidatus Andeanibacterium</taxon>
    </lineage>
</organism>
<dbReference type="InterPro" id="IPR020449">
    <property type="entry name" value="Tscrpt_reg_AraC-type_HTH"/>
</dbReference>
<evidence type="ECO:0000259" key="4">
    <source>
        <dbReference type="SMART" id="SM00342"/>
    </source>
</evidence>
<sequence length="321" mass="35750">MSEAGHSWSTSQASGERTLRQWRELVAETFIACNITPFAADDFNASLTHYAFGPVGVQEVHSAGSHIERTREHIRRDRKDGYFVIQQRSGQVVIEQHGRTAIANPGDCILLSAKAPYSIQAQDHFIGLSMSVSNQILQSWLPDPECMTARTIDGKAGWGRALSATLSNFPETAPRGLALPEFVVVEQVMAQLAIALGTDTSPATRHQKALLKRLGETLSDRHREPDFDPSQLAEQHGLSKRYVHLLFARAGTSFGKELARVRLESARRLLEDHRFDCVDIMEIALRCGFRDSNGFSKRFRGQYGYPPSTYRQRLEGARAAG</sequence>
<gene>
    <name evidence="5" type="ORF">P0Y56_14790</name>
</gene>
<dbReference type="GO" id="GO:0003700">
    <property type="term" value="F:DNA-binding transcription factor activity"/>
    <property type="evidence" value="ECO:0007669"/>
    <property type="project" value="InterPro"/>
</dbReference>
<feature type="domain" description="HTH araC/xylS-type" evidence="4">
    <location>
        <begin position="226"/>
        <end position="311"/>
    </location>
</feature>
<dbReference type="PANTHER" id="PTHR46796">
    <property type="entry name" value="HTH-TYPE TRANSCRIPTIONAL ACTIVATOR RHAS-RELATED"/>
    <property type="match status" value="1"/>
</dbReference>
<keyword evidence="2" id="KW-0238">DNA-binding</keyword>
<dbReference type="SUPFAM" id="SSF51215">
    <property type="entry name" value="Regulatory protein AraC"/>
    <property type="match status" value="1"/>
</dbReference>
<dbReference type="EMBL" id="CP119316">
    <property type="protein sequence ID" value="WEK46262.1"/>
    <property type="molecule type" value="Genomic_DNA"/>
</dbReference>
<proteinExistence type="predicted"/>
<dbReference type="InterPro" id="IPR009057">
    <property type="entry name" value="Homeodomain-like_sf"/>
</dbReference>
<evidence type="ECO:0000313" key="6">
    <source>
        <dbReference type="Proteomes" id="UP001218362"/>
    </source>
</evidence>
<dbReference type="Pfam" id="PF12833">
    <property type="entry name" value="HTH_18"/>
    <property type="match status" value="1"/>
</dbReference>
<dbReference type="InterPro" id="IPR037923">
    <property type="entry name" value="HTH-like"/>
</dbReference>
<dbReference type="InterPro" id="IPR050204">
    <property type="entry name" value="AraC_XylS_family_regulators"/>
</dbReference>
<evidence type="ECO:0000256" key="3">
    <source>
        <dbReference type="ARBA" id="ARBA00023163"/>
    </source>
</evidence>
<dbReference type="KEGG" id="acob:P0Y56_14790"/>
<dbReference type="InterPro" id="IPR035418">
    <property type="entry name" value="AraC-bd_2"/>
</dbReference>
<dbReference type="InterPro" id="IPR018060">
    <property type="entry name" value="HTH_AraC"/>
</dbReference>
<dbReference type="SUPFAM" id="SSF46689">
    <property type="entry name" value="Homeodomain-like"/>
    <property type="match status" value="1"/>
</dbReference>
<protein>
    <submittedName>
        <fullName evidence="5">Helix-turn-helix domain-containing protein</fullName>
    </submittedName>
</protein>
<dbReference type="PANTHER" id="PTHR46796:SF6">
    <property type="entry name" value="ARAC SUBFAMILY"/>
    <property type="match status" value="1"/>
</dbReference>
<dbReference type="AlphaFoldDB" id="A0AAJ5X7Y3"/>
<dbReference type="Proteomes" id="UP001218362">
    <property type="component" value="Chromosome"/>
</dbReference>
<keyword evidence="3" id="KW-0804">Transcription</keyword>
<dbReference type="PRINTS" id="PR00032">
    <property type="entry name" value="HTHARAC"/>
</dbReference>
<reference evidence="5" key="1">
    <citation type="submission" date="2023-03" db="EMBL/GenBank/DDBJ databases">
        <title>Andean soil-derived lignocellulolytic bacterial consortium as a source of novel taxa and putative plastic-active enzymes.</title>
        <authorList>
            <person name="Diaz-Garcia L."/>
            <person name="Chuvochina M."/>
            <person name="Feuerriegel G."/>
            <person name="Bunk B."/>
            <person name="Sproer C."/>
            <person name="Streit W.R."/>
            <person name="Rodriguez L.M."/>
            <person name="Overmann J."/>
            <person name="Jimenez D.J."/>
        </authorList>
    </citation>
    <scope>NUCLEOTIDE SEQUENCE</scope>
    <source>
        <strain evidence="5">MAG 26</strain>
    </source>
</reference>
<name>A0AAJ5X7Y3_9SPHN</name>
<evidence type="ECO:0000256" key="2">
    <source>
        <dbReference type="ARBA" id="ARBA00023125"/>
    </source>
</evidence>
<evidence type="ECO:0000256" key="1">
    <source>
        <dbReference type="ARBA" id="ARBA00023015"/>
    </source>
</evidence>